<evidence type="ECO:0000256" key="6">
    <source>
        <dbReference type="ARBA" id="ARBA00022786"/>
    </source>
</evidence>
<dbReference type="GO" id="GO:0008270">
    <property type="term" value="F:zinc ion binding"/>
    <property type="evidence" value="ECO:0007669"/>
    <property type="project" value="UniProtKB-KW"/>
</dbReference>
<dbReference type="InterPro" id="IPR038654">
    <property type="entry name" value="PINIT_sf"/>
</dbReference>
<dbReference type="PANTHER" id="PTHR10782:SF4">
    <property type="entry name" value="TONALLI, ISOFORM E"/>
    <property type="match status" value="1"/>
</dbReference>
<dbReference type="PROSITE" id="PS51044">
    <property type="entry name" value="ZF_SP_RING"/>
    <property type="match status" value="1"/>
</dbReference>
<comment type="pathway">
    <text evidence="1">Protein modification; protein sumoylation.</text>
</comment>
<feature type="compositionally biased region" description="Acidic residues" evidence="9">
    <location>
        <begin position="388"/>
        <end position="399"/>
    </location>
</feature>
<organism evidence="12 13">
    <name type="scientific">Parasitella parasitica</name>
    <dbReference type="NCBI Taxonomy" id="35722"/>
    <lineage>
        <taxon>Eukaryota</taxon>
        <taxon>Fungi</taxon>
        <taxon>Fungi incertae sedis</taxon>
        <taxon>Mucoromycota</taxon>
        <taxon>Mucoromycotina</taxon>
        <taxon>Mucoromycetes</taxon>
        <taxon>Mucorales</taxon>
        <taxon>Mucorineae</taxon>
        <taxon>Mucoraceae</taxon>
        <taxon>Parasitella</taxon>
    </lineage>
</organism>
<keyword evidence="13" id="KW-1185">Reference proteome</keyword>
<keyword evidence="3" id="KW-0808">Transferase</keyword>
<evidence type="ECO:0000259" key="11">
    <source>
        <dbReference type="PROSITE" id="PS51466"/>
    </source>
</evidence>
<feature type="domain" description="SP-RING-type" evidence="10">
    <location>
        <begin position="285"/>
        <end position="367"/>
    </location>
</feature>
<evidence type="ECO:0000256" key="7">
    <source>
        <dbReference type="ARBA" id="ARBA00022833"/>
    </source>
</evidence>
<proteinExistence type="inferred from homology"/>
<dbReference type="InterPro" id="IPR004181">
    <property type="entry name" value="Znf_MIZ"/>
</dbReference>
<dbReference type="Pfam" id="PF02891">
    <property type="entry name" value="zf-MIZ"/>
    <property type="match status" value="1"/>
</dbReference>
<dbReference type="InterPro" id="IPR013083">
    <property type="entry name" value="Znf_RING/FYVE/PHD"/>
</dbReference>
<evidence type="ECO:0000256" key="8">
    <source>
        <dbReference type="PROSITE-ProRule" id="PRU00452"/>
    </source>
</evidence>
<dbReference type="Gene3D" id="3.30.40.10">
    <property type="entry name" value="Zinc/RING finger domain, C3HC4 (zinc finger)"/>
    <property type="match status" value="1"/>
</dbReference>
<accession>A0A0B7N574</accession>
<evidence type="ECO:0000256" key="9">
    <source>
        <dbReference type="SAM" id="MobiDB-lite"/>
    </source>
</evidence>
<dbReference type="Gene3D" id="2.60.120.780">
    <property type="entry name" value="PINIT domain"/>
    <property type="match status" value="1"/>
</dbReference>
<feature type="region of interest" description="Disordered" evidence="9">
    <location>
        <begin position="388"/>
        <end position="407"/>
    </location>
</feature>
<feature type="region of interest" description="Disordered" evidence="9">
    <location>
        <begin position="412"/>
        <end position="525"/>
    </location>
</feature>
<dbReference type="PROSITE" id="PS51466">
    <property type="entry name" value="PINIT"/>
    <property type="match status" value="1"/>
</dbReference>
<dbReference type="GO" id="GO:0061665">
    <property type="term" value="F:SUMO ligase activity"/>
    <property type="evidence" value="ECO:0007669"/>
    <property type="project" value="TreeGrafter"/>
</dbReference>
<dbReference type="InterPro" id="IPR023321">
    <property type="entry name" value="PINIT"/>
</dbReference>
<feature type="compositionally biased region" description="Low complexity" evidence="9">
    <location>
        <begin position="446"/>
        <end position="468"/>
    </location>
</feature>
<evidence type="ECO:0008006" key="14">
    <source>
        <dbReference type="Google" id="ProtNLM"/>
    </source>
</evidence>
<gene>
    <name evidence="12" type="primary">PARPA_04304.1 scaffold 12477</name>
</gene>
<dbReference type="PANTHER" id="PTHR10782">
    <property type="entry name" value="ZINC FINGER MIZ DOMAIN-CONTAINING PROTEIN"/>
    <property type="match status" value="1"/>
</dbReference>
<reference evidence="12 13" key="1">
    <citation type="submission" date="2014-09" db="EMBL/GenBank/DDBJ databases">
        <authorList>
            <person name="Ellenberger Sabrina"/>
        </authorList>
    </citation>
    <scope>NUCLEOTIDE SEQUENCE [LARGE SCALE GENOMIC DNA]</scope>
    <source>
        <strain evidence="12 13">CBS 412.66</strain>
    </source>
</reference>
<protein>
    <recommendedName>
        <fullName evidence="14">SP-RING-type domain-containing protein</fullName>
    </recommendedName>
</protein>
<keyword evidence="7" id="KW-0862">Zinc</keyword>
<comment type="similarity">
    <text evidence="2">Belongs to the PIAS family.</text>
</comment>
<dbReference type="OrthoDB" id="28127at2759"/>
<keyword evidence="5 8" id="KW-0863">Zinc-finger</keyword>
<evidence type="ECO:0000256" key="4">
    <source>
        <dbReference type="ARBA" id="ARBA00022723"/>
    </source>
</evidence>
<evidence type="ECO:0000256" key="5">
    <source>
        <dbReference type="ARBA" id="ARBA00022771"/>
    </source>
</evidence>
<feature type="domain" description="PINIT" evidence="11">
    <location>
        <begin position="98"/>
        <end position="254"/>
    </location>
</feature>
<name>A0A0B7N574_9FUNG</name>
<dbReference type="Pfam" id="PF14324">
    <property type="entry name" value="PINIT"/>
    <property type="match status" value="1"/>
</dbReference>
<dbReference type="STRING" id="35722.A0A0B7N574"/>
<dbReference type="Proteomes" id="UP000054107">
    <property type="component" value="Unassembled WGS sequence"/>
</dbReference>
<evidence type="ECO:0000256" key="2">
    <source>
        <dbReference type="ARBA" id="ARBA00005383"/>
    </source>
</evidence>
<feature type="compositionally biased region" description="Acidic residues" evidence="9">
    <location>
        <begin position="414"/>
        <end position="426"/>
    </location>
</feature>
<keyword evidence="4" id="KW-0479">Metal-binding</keyword>
<evidence type="ECO:0000313" key="12">
    <source>
        <dbReference type="EMBL" id="CEP10588.1"/>
    </source>
</evidence>
<dbReference type="GO" id="GO:0016925">
    <property type="term" value="P:protein sumoylation"/>
    <property type="evidence" value="ECO:0007669"/>
    <property type="project" value="UniProtKB-UniPathway"/>
</dbReference>
<keyword evidence="6" id="KW-0833">Ubl conjugation pathway</keyword>
<sequence>MSNNFEVLQNDLRNATVKEITDCMKAVNSTLSSHSRMVVSGRKEEIILRFTTFIVGLINNNKRTSIAAVVRIVNDTAPRKLAWKYEDDEITVNCFKPRVGRDRPALAIEQLNFKHSPFLKPLVRLASIKVCPAAANNYRQSRLFQFTLNEANRQLLASPNAIDDRPPYQIRFYSSQFNDSTSNLLVELPSVCELKVNGTVIQGSILRCLKGKPGTVNPPDLTIMTRKHALNNVELVYISSEIKYIASVYLVERTPVAQLIQTMKEKRFVTKEEVLEKCKLQKTQQEDEIIMESETLSTRDPLAFTRISIPIRSTGCKHLQCFDATVYLTMNEQTPTWSCPVCYRRIEEWEELFVDEYFMEILQNTPKHISSVRVELNGHITIIDENPDLANEESEEEEEANVKTEEKEITTILLDDDDEEQEVETGENEKQEPAATLQEGAISNDTIPNTANTTEATTATSTTRTITPHEGIAVSEDPETYAPPKKKQKMDYIDLTLESGEEDDVEEITNGSQNQHMSANSKNSE</sequence>
<evidence type="ECO:0000313" key="13">
    <source>
        <dbReference type="Proteomes" id="UP000054107"/>
    </source>
</evidence>
<evidence type="ECO:0000256" key="3">
    <source>
        <dbReference type="ARBA" id="ARBA00022679"/>
    </source>
</evidence>
<evidence type="ECO:0000259" key="10">
    <source>
        <dbReference type="PROSITE" id="PS51044"/>
    </source>
</evidence>
<dbReference type="AlphaFoldDB" id="A0A0B7N574"/>
<feature type="compositionally biased region" description="Polar residues" evidence="9">
    <location>
        <begin position="509"/>
        <end position="525"/>
    </location>
</feature>
<evidence type="ECO:0000256" key="1">
    <source>
        <dbReference type="ARBA" id="ARBA00004718"/>
    </source>
</evidence>
<dbReference type="GO" id="GO:0000785">
    <property type="term" value="C:chromatin"/>
    <property type="evidence" value="ECO:0007669"/>
    <property type="project" value="TreeGrafter"/>
</dbReference>
<dbReference type="EMBL" id="LN724412">
    <property type="protein sequence ID" value="CEP10588.1"/>
    <property type="molecule type" value="Genomic_DNA"/>
</dbReference>
<dbReference type="UniPathway" id="UPA00886"/>